<keyword evidence="6" id="KW-0414">Isoprene biosynthesis</keyword>
<dbReference type="PANTHER" id="PTHR43181:SF1">
    <property type="entry name" value="2-C-METHYL-D-ERYTHRITOL 2,4-CYCLODIPHOSPHATE SYNTHASE, CHLOROPLASTIC"/>
    <property type="match status" value="1"/>
</dbReference>
<gene>
    <name evidence="9" type="ORF">METZ01_LOCUS34697</name>
</gene>
<dbReference type="GO" id="GO:0016114">
    <property type="term" value="P:terpenoid biosynthetic process"/>
    <property type="evidence" value="ECO:0007669"/>
    <property type="project" value="InterPro"/>
</dbReference>
<dbReference type="AlphaFoldDB" id="A0A381QWB9"/>
<organism evidence="9">
    <name type="scientific">marine metagenome</name>
    <dbReference type="NCBI Taxonomy" id="408172"/>
    <lineage>
        <taxon>unclassified sequences</taxon>
        <taxon>metagenomes</taxon>
        <taxon>ecological metagenomes</taxon>
    </lineage>
</organism>
<dbReference type="Gene3D" id="3.30.1330.50">
    <property type="entry name" value="2-C-methyl-D-erythritol 2,4-cyclodiphosphate synthase"/>
    <property type="match status" value="1"/>
</dbReference>
<dbReference type="UniPathway" id="UPA00056">
    <property type="reaction ID" value="UER00095"/>
</dbReference>
<dbReference type="SUPFAM" id="SSF69765">
    <property type="entry name" value="IpsF-like"/>
    <property type="match status" value="1"/>
</dbReference>
<comment type="cofactor">
    <cofactor evidence="2">
        <name>a divalent metal cation</name>
        <dbReference type="ChEBI" id="CHEBI:60240"/>
    </cofactor>
</comment>
<proteinExistence type="inferred from homology"/>
<dbReference type="InterPro" id="IPR003526">
    <property type="entry name" value="MECDP_synthase"/>
</dbReference>
<sequence>MKADSMRIGHGFDVHRFTENFDISKPLKLAGCLIPEELSLEAHSDGDLVLHAVCDAMLGAMAIGDIGEHFPCNNAALAGIDSAELLEQVLQLADKNQFRLVNVDVTVIAQVPKLSPYRYELRDNLSSLLQMDSDRVNLKASTTEQLGYIGRKEGMACHAVILMHTNA</sequence>
<evidence type="ECO:0000256" key="3">
    <source>
        <dbReference type="ARBA" id="ARBA00004709"/>
    </source>
</evidence>
<protein>
    <recommendedName>
        <fullName evidence="4">2-C-methyl-D-erythritol 2,4-cyclodiphosphate synthase</fullName>
        <ecNumber evidence="4">4.6.1.12</ecNumber>
    </recommendedName>
</protein>
<dbReference type="PROSITE" id="PS01350">
    <property type="entry name" value="ISPF"/>
    <property type="match status" value="1"/>
</dbReference>
<dbReference type="EMBL" id="UINC01001483">
    <property type="protein sequence ID" value="SUZ81843.1"/>
    <property type="molecule type" value="Genomic_DNA"/>
</dbReference>
<dbReference type="HAMAP" id="MF_00107">
    <property type="entry name" value="IspF"/>
    <property type="match status" value="1"/>
</dbReference>
<evidence type="ECO:0000256" key="4">
    <source>
        <dbReference type="ARBA" id="ARBA00012579"/>
    </source>
</evidence>
<evidence type="ECO:0000313" key="9">
    <source>
        <dbReference type="EMBL" id="SUZ81843.1"/>
    </source>
</evidence>
<name>A0A381QWB9_9ZZZZ</name>
<dbReference type="Pfam" id="PF02542">
    <property type="entry name" value="YgbB"/>
    <property type="match status" value="1"/>
</dbReference>
<dbReference type="GO" id="GO:0019288">
    <property type="term" value="P:isopentenyl diphosphate biosynthetic process, methylerythritol 4-phosphate pathway"/>
    <property type="evidence" value="ECO:0007669"/>
    <property type="project" value="UniProtKB-UniPathway"/>
</dbReference>
<evidence type="ECO:0000256" key="1">
    <source>
        <dbReference type="ARBA" id="ARBA00000200"/>
    </source>
</evidence>
<dbReference type="NCBIfam" id="TIGR00151">
    <property type="entry name" value="ispF"/>
    <property type="match status" value="1"/>
</dbReference>
<dbReference type="InterPro" id="IPR036571">
    <property type="entry name" value="MECDP_synthase_sf"/>
</dbReference>
<comment type="pathway">
    <text evidence="3">Isoprenoid biosynthesis; isopentenyl diphosphate biosynthesis via DXP pathway; isopentenyl diphosphate from 1-deoxy-D-xylulose 5-phosphate: step 4/6.</text>
</comment>
<evidence type="ECO:0000259" key="8">
    <source>
        <dbReference type="Pfam" id="PF02542"/>
    </source>
</evidence>
<dbReference type="CDD" id="cd00554">
    <property type="entry name" value="MECDP_synthase"/>
    <property type="match status" value="1"/>
</dbReference>
<keyword evidence="7" id="KW-0456">Lyase</keyword>
<evidence type="ECO:0000256" key="2">
    <source>
        <dbReference type="ARBA" id="ARBA00001968"/>
    </source>
</evidence>
<evidence type="ECO:0000256" key="6">
    <source>
        <dbReference type="ARBA" id="ARBA00023229"/>
    </source>
</evidence>
<reference evidence="9" key="1">
    <citation type="submission" date="2018-05" db="EMBL/GenBank/DDBJ databases">
        <authorList>
            <person name="Lanie J.A."/>
            <person name="Ng W.-L."/>
            <person name="Kazmierczak K.M."/>
            <person name="Andrzejewski T.M."/>
            <person name="Davidsen T.M."/>
            <person name="Wayne K.J."/>
            <person name="Tettelin H."/>
            <person name="Glass J.I."/>
            <person name="Rusch D."/>
            <person name="Podicherti R."/>
            <person name="Tsui H.-C.T."/>
            <person name="Winkler M.E."/>
        </authorList>
    </citation>
    <scope>NUCLEOTIDE SEQUENCE</scope>
</reference>
<accession>A0A381QWB9</accession>
<keyword evidence="5" id="KW-0479">Metal-binding</keyword>
<dbReference type="GO" id="GO:0008685">
    <property type="term" value="F:2-C-methyl-D-erythritol 2,4-cyclodiphosphate synthase activity"/>
    <property type="evidence" value="ECO:0007669"/>
    <property type="project" value="UniProtKB-EC"/>
</dbReference>
<dbReference type="EC" id="4.6.1.12" evidence="4"/>
<dbReference type="PANTHER" id="PTHR43181">
    <property type="entry name" value="2-C-METHYL-D-ERYTHRITOL 2,4-CYCLODIPHOSPHATE SYNTHASE, CHLOROPLASTIC"/>
    <property type="match status" value="1"/>
</dbReference>
<dbReference type="InterPro" id="IPR020555">
    <property type="entry name" value="MECDP_synthase_CS"/>
</dbReference>
<evidence type="ECO:0000256" key="7">
    <source>
        <dbReference type="ARBA" id="ARBA00023239"/>
    </source>
</evidence>
<feature type="domain" description="2-C-methyl-D-erythritol 2,4-cyclodiphosphate synthase" evidence="8">
    <location>
        <begin position="6"/>
        <end position="163"/>
    </location>
</feature>
<evidence type="ECO:0000256" key="5">
    <source>
        <dbReference type="ARBA" id="ARBA00022723"/>
    </source>
</evidence>
<comment type="catalytic activity">
    <reaction evidence="1">
        <text>4-CDP-2-C-methyl-D-erythritol 2-phosphate = 2-C-methyl-D-erythritol 2,4-cyclic diphosphate + CMP</text>
        <dbReference type="Rhea" id="RHEA:23864"/>
        <dbReference type="ChEBI" id="CHEBI:57919"/>
        <dbReference type="ChEBI" id="CHEBI:58483"/>
        <dbReference type="ChEBI" id="CHEBI:60377"/>
        <dbReference type="EC" id="4.6.1.12"/>
    </reaction>
</comment>
<dbReference type="GO" id="GO:0046872">
    <property type="term" value="F:metal ion binding"/>
    <property type="evidence" value="ECO:0007669"/>
    <property type="project" value="UniProtKB-KW"/>
</dbReference>